<proteinExistence type="predicted"/>
<protein>
    <submittedName>
        <fullName evidence="1">Uncharacterized protein</fullName>
    </submittedName>
</protein>
<reference evidence="1 2" key="1">
    <citation type="submission" date="2017-02" db="EMBL/GenBank/DDBJ databases">
        <authorList>
            <person name="Peterson S.W."/>
        </authorList>
    </citation>
    <scope>NUCLEOTIDE SEQUENCE [LARGE SCALE GENOMIC DNA]</scope>
    <source>
        <strain evidence="1 2">ATCC 27749</strain>
    </source>
</reference>
<accession>A0A1T4XBV3</accession>
<name>A0A1T4XBV3_9FIRM</name>
<gene>
    <name evidence="1" type="ORF">SAMN02745178_01646</name>
</gene>
<evidence type="ECO:0000313" key="1">
    <source>
        <dbReference type="EMBL" id="SKA86877.1"/>
    </source>
</evidence>
<evidence type="ECO:0000313" key="2">
    <source>
        <dbReference type="Proteomes" id="UP000190286"/>
    </source>
</evidence>
<dbReference type="Proteomes" id="UP000190286">
    <property type="component" value="Unassembled WGS sequence"/>
</dbReference>
<keyword evidence="2" id="KW-1185">Reference proteome</keyword>
<organism evidence="1 2">
    <name type="scientific">Gemmiger formicilis</name>
    <dbReference type="NCBI Taxonomy" id="745368"/>
    <lineage>
        <taxon>Bacteria</taxon>
        <taxon>Bacillati</taxon>
        <taxon>Bacillota</taxon>
        <taxon>Clostridia</taxon>
        <taxon>Eubacteriales</taxon>
        <taxon>Gemmiger</taxon>
    </lineage>
</organism>
<dbReference type="EMBL" id="FUYF01000008">
    <property type="protein sequence ID" value="SKA86877.1"/>
    <property type="molecule type" value="Genomic_DNA"/>
</dbReference>
<dbReference type="GeneID" id="93338105"/>
<dbReference type="RefSeq" id="WP_078784570.1">
    <property type="nucleotide sequence ID" value="NZ_FUYF01000008.1"/>
</dbReference>
<dbReference type="AlphaFoldDB" id="A0A1T4XBV3"/>
<sequence>MPVFGPTRAALAAAAARGADILPSLRLVLTAEALTAPPPPRALELNAELDALCAAVRELADCRAGWLYFCPAYAPLPAAVPRALLQGTVLTFLRGVLRSERRAAVRLAAQQGAAVLALQGGDPARMPGDLPALLHRCGAYVTATGSGPWAAAVRLPLSSALPLREPPAPADLVLDRYSAAKVYLDGLCVEDVE</sequence>